<evidence type="ECO:0000256" key="2">
    <source>
        <dbReference type="ARBA" id="ARBA00022771"/>
    </source>
</evidence>
<feature type="domain" description="MYND-type" evidence="5">
    <location>
        <begin position="8"/>
        <end position="48"/>
    </location>
</feature>
<protein>
    <recommendedName>
        <fullName evidence="5">MYND-type domain-containing protein</fullName>
    </recommendedName>
</protein>
<keyword evidence="1" id="KW-0479">Metal-binding</keyword>
<evidence type="ECO:0000256" key="3">
    <source>
        <dbReference type="ARBA" id="ARBA00022833"/>
    </source>
</evidence>
<dbReference type="EMBL" id="JASNQZ010000006">
    <property type="protein sequence ID" value="KAL0956328.1"/>
    <property type="molecule type" value="Genomic_DNA"/>
</dbReference>
<keyword evidence="2 4" id="KW-0863">Zinc-finger</keyword>
<organism evidence="6 7">
    <name type="scientific">Hohenbuehelia grisea</name>
    <dbReference type="NCBI Taxonomy" id="104357"/>
    <lineage>
        <taxon>Eukaryota</taxon>
        <taxon>Fungi</taxon>
        <taxon>Dikarya</taxon>
        <taxon>Basidiomycota</taxon>
        <taxon>Agaricomycotina</taxon>
        <taxon>Agaricomycetes</taxon>
        <taxon>Agaricomycetidae</taxon>
        <taxon>Agaricales</taxon>
        <taxon>Pleurotineae</taxon>
        <taxon>Pleurotaceae</taxon>
        <taxon>Hohenbuehelia</taxon>
    </lineage>
</organism>
<gene>
    <name evidence="6" type="ORF">HGRIS_002480</name>
</gene>
<comment type="caution">
    <text evidence="6">The sequence shown here is derived from an EMBL/GenBank/DDBJ whole genome shotgun (WGS) entry which is preliminary data.</text>
</comment>
<evidence type="ECO:0000256" key="1">
    <source>
        <dbReference type="ARBA" id="ARBA00022723"/>
    </source>
</evidence>
<evidence type="ECO:0000313" key="6">
    <source>
        <dbReference type="EMBL" id="KAL0956328.1"/>
    </source>
</evidence>
<dbReference type="SUPFAM" id="SSF144232">
    <property type="entry name" value="HIT/MYND zinc finger-like"/>
    <property type="match status" value="1"/>
</dbReference>
<dbReference type="PROSITE" id="PS01360">
    <property type="entry name" value="ZF_MYND_1"/>
    <property type="match status" value="1"/>
</dbReference>
<evidence type="ECO:0000259" key="5">
    <source>
        <dbReference type="PROSITE" id="PS50865"/>
    </source>
</evidence>
<accession>A0ABR3JKM7</accession>
<evidence type="ECO:0000313" key="7">
    <source>
        <dbReference type="Proteomes" id="UP001556367"/>
    </source>
</evidence>
<name>A0ABR3JKM7_9AGAR</name>
<dbReference type="Pfam" id="PF01753">
    <property type="entry name" value="zf-MYND"/>
    <property type="match status" value="1"/>
</dbReference>
<keyword evidence="3" id="KW-0862">Zinc</keyword>
<dbReference type="Gene3D" id="6.10.140.2220">
    <property type="match status" value="1"/>
</dbReference>
<dbReference type="Proteomes" id="UP001556367">
    <property type="component" value="Unassembled WGS sequence"/>
</dbReference>
<evidence type="ECO:0000256" key="4">
    <source>
        <dbReference type="PROSITE-ProRule" id="PRU00134"/>
    </source>
</evidence>
<sequence>MRDFKSVCSYCNKTVPRQQIKKCANCQMVRYCSRDCQKAAWPTHKRCCSTTLRDELEKDVDAAEKNAQFTKWLNFWRETFYKWSLIAMHLSKHPHDRLSTHCFVVEVERNWDAPSSSPGKYYRMADGNVLSRDEVHQMFLEMSTPQDAVDSWKTDIRGNETVQIVIFAEGLVRMIWFSIRDIEQRRTPIAHPEARALSDYIAEEWAVMLQRIINSGDPKFLNI</sequence>
<reference evidence="7" key="1">
    <citation type="submission" date="2024-06" db="EMBL/GenBank/DDBJ databases">
        <title>Multi-omics analyses provide insights into the biosynthesis of the anticancer antibiotic pleurotin in Hohenbuehelia grisea.</title>
        <authorList>
            <person name="Weaver J.A."/>
            <person name="Alberti F."/>
        </authorList>
    </citation>
    <scope>NUCLEOTIDE SEQUENCE [LARGE SCALE GENOMIC DNA]</scope>
    <source>
        <strain evidence="7">T-177</strain>
    </source>
</reference>
<dbReference type="PROSITE" id="PS50865">
    <property type="entry name" value="ZF_MYND_2"/>
    <property type="match status" value="1"/>
</dbReference>
<proteinExistence type="predicted"/>
<keyword evidence="7" id="KW-1185">Reference proteome</keyword>
<dbReference type="InterPro" id="IPR002893">
    <property type="entry name" value="Znf_MYND"/>
</dbReference>